<dbReference type="EMBL" id="CAXAMM010009117">
    <property type="protein sequence ID" value="CAK9019478.1"/>
    <property type="molecule type" value="Genomic_DNA"/>
</dbReference>
<comment type="caution">
    <text evidence="1">The sequence shown here is derived from an EMBL/GenBank/DDBJ whole genome shotgun (WGS) entry which is preliminary data.</text>
</comment>
<dbReference type="Proteomes" id="UP001642464">
    <property type="component" value="Unassembled WGS sequence"/>
</dbReference>
<keyword evidence="2" id="KW-1185">Reference proteome</keyword>
<gene>
    <name evidence="1" type="ORF">SCF082_LOCUS14531</name>
</gene>
<sequence>MGILAEESALAGSQLLFSFRPVELPNPEALLMPPQQQASKRNADAASNSLRAEMPGSLVELLVTRKYYYDWNKSTPTFLNHSRVRLNAGVSNELNENKDKELLEKALDGLVADPSDPSGRRHVVLSMGTAEWHSCSLGEGFINELERELYARDPSKRLWVCDRIQDYWMDENTTEFLKGRLQLRMFWGNPAEDAEYREQPISTCTPTVREANLSSEVSEAWGDDRPVRVVSVWTNLADLTHQIVEATFAAEYALLRDGNNKPSTLTLGILGEGGMRQASEALSLAQEVLDARFAAVGHEALHLSLKLPRERNPRPSHQIWVELDISRGFKMADPTHTTLMTQNVKVTGLAGFLAGATRVEPGQDPACIHVSARGTRNIGRLVDALSLGAHFAGTREASLAWCCVPRDGDTTTRLPNELIIMVKSVSQTERQPLDVDTLNAVAQGTAAAATAKAGLSQEGSVPPQSGDESSLAAVGDVVYPSFCEGKAVLPLAGGEDLASSGRMLADAIENGGDPIVATGDHNVYWALVAICRARYFLRRAGMDVLVEPKVLHGFGPRNFYFLLHPRRLASEVDFADDDDEAGPRDQTYVDNSNLFFVSKTARMDSLGSKVAYALVGKPEQPVIIAVGTPRSAPLGIKAFINAQFYVNTDDRQLFFQPRIVSVPSKVYRENKRGMKKGIQLRLSFADPSVSVAE</sequence>
<proteinExistence type="predicted"/>
<evidence type="ECO:0000313" key="2">
    <source>
        <dbReference type="Proteomes" id="UP001642464"/>
    </source>
</evidence>
<reference evidence="1 2" key="1">
    <citation type="submission" date="2024-02" db="EMBL/GenBank/DDBJ databases">
        <authorList>
            <person name="Chen Y."/>
            <person name="Shah S."/>
            <person name="Dougan E. K."/>
            <person name="Thang M."/>
            <person name="Chan C."/>
        </authorList>
    </citation>
    <scope>NUCLEOTIDE SEQUENCE [LARGE SCALE GENOMIC DNA]</scope>
</reference>
<accession>A0ABP0JYN7</accession>
<evidence type="ECO:0000313" key="1">
    <source>
        <dbReference type="EMBL" id="CAK9019478.1"/>
    </source>
</evidence>
<name>A0ABP0JYN7_9DINO</name>
<organism evidence="1 2">
    <name type="scientific">Durusdinium trenchii</name>
    <dbReference type="NCBI Taxonomy" id="1381693"/>
    <lineage>
        <taxon>Eukaryota</taxon>
        <taxon>Sar</taxon>
        <taxon>Alveolata</taxon>
        <taxon>Dinophyceae</taxon>
        <taxon>Suessiales</taxon>
        <taxon>Symbiodiniaceae</taxon>
        <taxon>Durusdinium</taxon>
    </lineage>
</organism>
<protein>
    <submittedName>
        <fullName evidence="1">Uncharacterized protein</fullName>
    </submittedName>
</protein>